<dbReference type="GO" id="GO:0030163">
    <property type="term" value="P:protein catabolic process"/>
    <property type="evidence" value="ECO:0007669"/>
    <property type="project" value="InterPro"/>
</dbReference>
<evidence type="ECO:0000259" key="3">
    <source>
        <dbReference type="PROSITE" id="PS51786"/>
    </source>
</evidence>
<dbReference type="GO" id="GO:0004176">
    <property type="term" value="F:ATP-dependent peptidase activity"/>
    <property type="evidence" value="ECO:0007669"/>
    <property type="project" value="UniProtKB-UniRule"/>
</dbReference>
<proteinExistence type="inferred from homology"/>
<dbReference type="Pfam" id="PF05362">
    <property type="entry name" value="Lon_C"/>
    <property type="match status" value="1"/>
</dbReference>
<dbReference type="InterPro" id="IPR014721">
    <property type="entry name" value="Ribsml_uS5_D2-typ_fold_subgr"/>
</dbReference>
<dbReference type="GO" id="GO:0005524">
    <property type="term" value="F:ATP binding"/>
    <property type="evidence" value="ECO:0007669"/>
    <property type="project" value="InterPro"/>
</dbReference>
<dbReference type="RefSeq" id="WP_190863994.1">
    <property type="nucleotide sequence ID" value="NZ_JACXIY010000023.1"/>
</dbReference>
<dbReference type="Gene3D" id="3.30.230.10">
    <property type="match status" value="1"/>
</dbReference>
<gene>
    <name evidence="4" type="ORF">IDH41_19540</name>
</gene>
<dbReference type="InterPro" id="IPR027065">
    <property type="entry name" value="Lon_Prtase"/>
</dbReference>
<keyword evidence="1" id="KW-0378">Hydrolase</keyword>
<keyword evidence="2" id="KW-1133">Transmembrane helix</keyword>
<feature type="active site" evidence="1">
    <location>
        <position position="294"/>
    </location>
</feature>
<feature type="active site" evidence="1">
    <location>
        <position position="249"/>
    </location>
</feature>
<feature type="domain" description="Lon proteolytic" evidence="3">
    <location>
        <begin position="242"/>
        <end position="345"/>
    </location>
</feature>
<dbReference type="InterPro" id="IPR008269">
    <property type="entry name" value="Lon_proteolytic"/>
</dbReference>
<dbReference type="GO" id="GO:0006508">
    <property type="term" value="P:proteolysis"/>
    <property type="evidence" value="ECO:0007669"/>
    <property type="project" value="UniProtKB-KW"/>
</dbReference>
<keyword evidence="5" id="KW-1185">Reference proteome</keyword>
<organism evidence="4 5">
    <name type="scientific">Paenibacillus arenilitoris</name>
    <dbReference type="NCBI Taxonomy" id="2772299"/>
    <lineage>
        <taxon>Bacteria</taxon>
        <taxon>Bacillati</taxon>
        <taxon>Bacillota</taxon>
        <taxon>Bacilli</taxon>
        <taxon>Bacillales</taxon>
        <taxon>Paenibacillaceae</taxon>
        <taxon>Paenibacillus</taxon>
    </lineage>
</organism>
<comment type="catalytic activity">
    <reaction evidence="1">
        <text>Hydrolysis of proteins in presence of ATP.</text>
        <dbReference type="EC" id="3.4.21.53"/>
    </reaction>
</comment>
<dbReference type="EMBL" id="JACXIY010000023">
    <property type="protein sequence ID" value="MBD2870782.1"/>
    <property type="molecule type" value="Genomic_DNA"/>
</dbReference>
<comment type="similarity">
    <text evidence="1">Belongs to the peptidase S16 family.</text>
</comment>
<dbReference type="GO" id="GO:0004252">
    <property type="term" value="F:serine-type endopeptidase activity"/>
    <property type="evidence" value="ECO:0007669"/>
    <property type="project" value="UniProtKB-UniRule"/>
</dbReference>
<sequence>MRSKLSEVRRIFLIALSTAAAMWVLLYAPTPYVVYEPGIAVPVRPMIAAEDGDPLGEGDFLLTAVKLTEPNFLGAVRAMWDRSKDVYSKRDVFRGYTEQQYVDRLSVIMEGSQNNAVEAAYRYAKLPYKTKVRSIVVSDVASGDQALVKTFKSGDKLLGLSGGKRFASTDDVLAALEGLDKSAKTAFDVERGGEVQSVPIYAGAFQASMDAEQKLKALGIFALTELRSLEPADGRNRLTIAAGEIGGPSAGLVFALQAIDLLTEGDLSGGRTIAATGTITAEGKIGAIGGIKQKIVKASEEGAQLFLAPADNAAEARTTAKSIGASMKVEAVDTLEQALDRIEAFNMAENRLS</sequence>
<reference evidence="4" key="1">
    <citation type="submission" date="2020-09" db="EMBL/GenBank/DDBJ databases">
        <title>A novel bacterium of genus Paenibacillus, isolated from South China Sea.</title>
        <authorList>
            <person name="Huang H."/>
            <person name="Mo K."/>
            <person name="Hu Y."/>
        </authorList>
    </citation>
    <scope>NUCLEOTIDE SEQUENCE</scope>
    <source>
        <strain evidence="4">IB182493</strain>
    </source>
</reference>
<accession>A0A927H7Q4</accession>
<evidence type="ECO:0000313" key="5">
    <source>
        <dbReference type="Proteomes" id="UP000632125"/>
    </source>
</evidence>
<dbReference type="InterPro" id="IPR020568">
    <property type="entry name" value="Ribosomal_Su5_D2-typ_SF"/>
</dbReference>
<keyword evidence="1" id="KW-0720">Serine protease</keyword>
<dbReference type="SUPFAM" id="SSF54211">
    <property type="entry name" value="Ribosomal protein S5 domain 2-like"/>
    <property type="match status" value="1"/>
</dbReference>
<dbReference type="PROSITE" id="PS51786">
    <property type="entry name" value="LON_PROTEOLYTIC"/>
    <property type="match status" value="1"/>
</dbReference>
<keyword evidence="1" id="KW-0645">Protease</keyword>
<name>A0A927H7Q4_9BACL</name>
<evidence type="ECO:0000256" key="1">
    <source>
        <dbReference type="PROSITE-ProRule" id="PRU01122"/>
    </source>
</evidence>
<keyword evidence="2" id="KW-0472">Membrane</keyword>
<feature type="transmembrane region" description="Helical" evidence="2">
    <location>
        <begin position="12"/>
        <end position="35"/>
    </location>
</feature>
<evidence type="ECO:0000313" key="4">
    <source>
        <dbReference type="EMBL" id="MBD2870782.1"/>
    </source>
</evidence>
<dbReference type="Proteomes" id="UP000632125">
    <property type="component" value="Unassembled WGS sequence"/>
</dbReference>
<dbReference type="EC" id="3.4.21.53" evidence="1"/>
<keyword evidence="2" id="KW-0812">Transmembrane</keyword>
<evidence type="ECO:0000256" key="2">
    <source>
        <dbReference type="SAM" id="Phobius"/>
    </source>
</evidence>
<protein>
    <recommendedName>
        <fullName evidence="1">endopeptidase La</fullName>
        <ecNumber evidence="1">3.4.21.53</ecNumber>
    </recommendedName>
</protein>
<comment type="caution">
    <text evidence="4">The sequence shown here is derived from an EMBL/GenBank/DDBJ whole genome shotgun (WGS) entry which is preliminary data.</text>
</comment>
<dbReference type="AlphaFoldDB" id="A0A927H7Q4"/>
<dbReference type="PANTHER" id="PTHR10046">
    <property type="entry name" value="ATP DEPENDENT LON PROTEASE FAMILY MEMBER"/>
    <property type="match status" value="1"/>
</dbReference>